<evidence type="ECO:0000313" key="3">
    <source>
        <dbReference type="EMBL" id="CAB4829095.1"/>
    </source>
</evidence>
<dbReference type="InterPro" id="IPR036388">
    <property type="entry name" value="WH-like_DNA-bd_sf"/>
</dbReference>
<reference evidence="4" key="1">
    <citation type="submission" date="2020-05" db="EMBL/GenBank/DDBJ databases">
        <authorList>
            <person name="Chiriac C."/>
            <person name="Salcher M."/>
            <person name="Ghai R."/>
            <person name="Kavagutti S V."/>
        </authorList>
    </citation>
    <scope>NUCLEOTIDE SEQUENCE</scope>
</reference>
<feature type="domain" description="HTH arsR-type" evidence="1">
    <location>
        <begin position="27"/>
        <end position="109"/>
    </location>
</feature>
<evidence type="ECO:0000313" key="2">
    <source>
        <dbReference type="EMBL" id="CAB4753960.1"/>
    </source>
</evidence>
<dbReference type="InterPro" id="IPR001845">
    <property type="entry name" value="HTH_ArsR_DNA-bd_dom"/>
</dbReference>
<dbReference type="CDD" id="cd00090">
    <property type="entry name" value="HTH_ARSR"/>
    <property type="match status" value="1"/>
</dbReference>
<name>A0A6J7IC87_9ZZZZ</name>
<evidence type="ECO:0000259" key="1">
    <source>
        <dbReference type="SMART" id="SM00418"/>
    </source>
</evidence>
<accession>A0A6J7IC87</accession>
<gene>
    <name evidence="2" type="ORF">UFOPK2754_01965</name>
    <name evidence="3" type="ORF">UFOPK3139_01274</name>
    <name evidence="4" type="ORF">UFOPK3543_02485</name>
    <name evidence="5" type="ORF">UFOPK3967_01943</name>
</gene>
<protein>
    <submittedName>
        <fullName evidence="4">Unannotated protein</fullName>
    </submittedName>
</protein>
<dbReference type="GO" id="GO:0003700">
    <property type="term" value="F:DNA-binding transcription factor activity"/>
    <property type="evidence" value="ECO:0007669"/>
    <property type="project" value="InterPro"/>
</dbReference>
<dbReference type="EMBL" id="CAFBMH010000124">
    <property type="protein sequence ID" value="CAB4927994.1"/>
    <property type="molecule type" value="Genomic_DNA"/>
</dbReference>
<dbReference type="Gene3D" id="1.10.10.10">
    <property type="entry name" value="Winged helix-like DNA-binding domain superfamily/Winged helix DNA-binding domain"/>
    <property type="match status" value="1"/>
</dbReference>
<proteinExistence type="predicted"/>
<evidence type="ECO:0000313" key="5">
    <source>
        <dbReference type="EMBL" id="CAB5005529.1"/>
    </source>
</evidence>
<dbReference type="EMBL" id="CAFABA010000044">
    <property type="protein sequence ID" value="CAB4829095.1"/>
    <property type="molecule type" value="Genomic_DNA"/>
</dbReference>
<dbReference type="SMART" id="SM00418">
    <property type="entry name" value="HTH_ARSR"/>
    <property type="match status" value="1"/>
</dbReference>
<dbReference type="SUPFAM" id="SSF46785">
    <property type="entry name" value="Winged helix' DNA-binding domain"/>
    <property type="match status" value="1"/>
</dbReference>
<dbReference type="AlphaFoldDB" id="A0A6J7IC87"/>
<organism evidence="4">
    <name type="scientific">freshwater metagenome</name>
    <dbReference type="NCBI Taxonomy" id="449393"/>
    <lineage>
        <taxon>unclassified sequences</taxon>
        <taxon>metagenomes</taxon>
        <taxon>ecological metagenomes</taxon>
    </lineage>
</organism>
<evidence type="ECO:0000313" key="4">
    <source>
        <dbReference type="EMBL" id="CAB4927994.1"/>
    </source>
</evidence>
<dbReference type="InterPro" id="IPR011991">
    <property type="entry name" value="ArsR-like_HTH"/>
</dbReference>
<dbReference type="Pfam" id="PF12840">
    <property type="entry name" value="HTH_20"/>
    <property type="match status" value="1"/>
</dbReference>
<dbReference type="EMBL" id="CAFBOS010000129">
    <property type="protein sequence ID" value="CAB5005529.1"/>
    <property type="molecule type" value="Genomic_DNA"/>
</dbReference>
<dbReference type="InterPro" id="IPR036390">
    <property type="entry name" value="WH_DNA-bd_sf"/>
</dbReference>
<sequence>MAFDPEIPDRLVDDPGTCVGTEPARLAVLKALGDNTRYAIFLELARSPRPLATNDIARTLGLHPNTVRPHLERMREVGLLEVRVDSRGGVGRPQHVYSMSADAPSLGLEPPAFPLLARMLLRVASEAGIASDDARDAGHEQGRSAAQRVPVQLACTDALVTDLRMLGFDPAVVHEPAAASIGFMHCPFRELAEANPAVVCGLHQGMIEGFVETRGGARVREFRTLVHGTNPCQVDLVVDAGAR</sequence>
<dbReference type="EMBL" id="CAEZYR010000075">
    <property type="protein sequence ID" value="CAB4753960.1"/>
    <property type="molecule type" value="Genomic_DNA"/>
</dbReference>